<proteinExistence type="predicted"/>
<dbReference type="Pfam" id="PF04655">
    <property type="entry name" value="APH_6_hur"/>
    <property type="match status" value="1"/>
</dbReference>
<reference evidence="1 2" key="1">
    <citation type="submission" date="2020-02" db="EMBL/GenBank/DDBJ databases">
        <title>Whole-genome analyses of novel actinobacteria.</title>
        <authorList>
            <person name="Sahin N."/>
        </authorList>
    </citation>
    <scope>NUCLEOTIDE SEQUENCE [LARGE SCALE GENOMIC DNA]</scope>
    <source>
        <strain evidence="1 2">A7024</strain>
    </source>
</reference>
<name>A0A6G4TZA3_9ACTN</name>
<comment type="caution">
    <text evidence="1">The sequence shown here is derived from an EMBL/GenBank/DDBJ whole genome shotgun (WGS) entry which is preliminary data.</text>
</comment>
<dbReference type="GO" id="GO:0016773">
    <property type="term" value="F:phosphotransferase activity, alcohol group as acceptor"/>
    <property type="evidence" value="ECO:0007669"/>
    <property type="project" value="InterPro"/>
</dbReference>
<dbReference type="InterPro" id="IPR006748">
    <property type="entry name" value="NH2Glyco/OHUrea_AB-resist_kin"/>
</dbReference>
<evidence type="ECO:0000313" key="1">
    <source>
        <dbReference type="EMBL" id="NGN64850.1"/>
    </source>
</evidence>
<dbReference type="AlphaFoldDB" id="A0A6G4TZA3"/>
<dbReference type="Proteomes" id="UP000481583">
    <property type="component" value="Unassembled WGS sequence"/>
</dbReference>
<evidence type="ECO:0000313" key="2">
    <source>
        <dbReference type="Proteomes" id="UP000481583"/>
    </source>
</evidence>
<dbReference type="EMBL" id="JAAKZV010000045">
    <property type="protein sequence ID" value="NGN64850.1"/>
    <property type="molecule type" value="Genomic_DNA"/>
</dbReference>
<dbReference type="GO" id="GO:0019748">
    <property type="term" value="P:secondary metabolic process"/>
    <property type="evidence" value="ECO:0007669"/>
    <property type="project" value="InterPro"/>
</dbReference>
<dbReference type="GO" id="GO:0016301">
    <property type="term" value="F:kinase activity"/>
    <property type="evidence" value="ECO:0007669"/>
    <property type="project" value="UniProtKB-KW"/>
</dbReference>
<keyword evidence="2" id="KW-1185">Reference proteome</keyword>
<keyword evidence="1" id="KW-0808">Transferase</keyword>
<protein>
    <submittedName>
        <fullName evidence="1">Kinase</fullName>
    </submittedName>
</protein>
<dbReference type="Gene3D" id="1.10.510.10">
    <property type="entry name" value="Transferase(Phosphotransferase) domain 1"/>
    <property type="match status" value="1"/>
</dbReference>
<keyword evidence="1" id="KW-0418">Kinase</keyword>
<dbReference type="SUPFAM" id="SSF56112">
    <property type="entry name" value="Protein kinase-like (PK-like)"/>
    <property type="match status" value="1"/>
</dbReference>
<dbReference type="InterPro" id="IPR011009">
    <property type="entry name" value="Kinase-like_dom_sf"/>
</dbReference>
<gene>
    <name evidence="1" type="ORF">G5C51_13210</name>
</gene>
<organism evidence="1 2">
    <name type="scientific">Streptomyces coryli</name>
    <dbReference type="NCBI Taxonomy" id="1128680"/>
    <lineage>
        <taxon>Bacteria</taxon>
        <taxon>Bacillati</taxon>
        <taxon>Actinomycetota</taxon>
        <taxon>Actinomycetes</taxon>
        <taxon>Kitasatosporales</taxon>
        <taxon>Streptomycetaceae</taxon>
        <taxon>Streptomyces</taxon>
    </lineage>
</organism>
<accession>A0A6G4TZA3</accession>
<sequence>MKPPQRLERAVAEAAGPGAAAAQEWLSGLPALASGYLQKWQLTPERVQTPGGRSSLVVLVRQEDGTPAALKLTRPAAGHEQEHAALARWDGRAAVRLLRSVPADGVLLLERLRPDVSLRSLPEAKAMLEAANTLQRLWLEPEPGDADFATVTARTDRQAELLRRWREGPDAGAEVVLIDEALAHQEALTAAAEGDSAGPVSLLHGDYHQGQVLAAERAPWLAIDPRPVVGERAYDLAWLVRDRLDTLIGSPGAAAAARRRVGRLSDLLEVDRERLRAWTQFRCVAAGVAALADRDRRGGELLLEFAGLL</sequence>